<dbReference type="RefSeq" id="WP_184819125.1">
    <property type="nucleotide sequence ID" value="NZ_JACHMM010000001.1"/>
</dbReference>
<organism evidence="1 2">
    <name type="scientific">Jiangella mangrovi</name>
    <dbReference type="NCBI Taxonomy" id="1524084"/>
    <lineage>
        <taxon>Bacteria</taxon>
        <taxon>Bacillati</taxon>
        <taxon>Actinomycetota</taxon>
        <taxon>Actinomycetes</taxon>
        <taxon>Jiangellales</taxon>
        <taxon>Jiangellaceae</taxon>
        <taxon>Jiangella</taxon>
    </lineage>
</organism>
<gene>
    <name evidence="1" type="ORF">HD601_000557</name>
</gene>
<evidence type="ECO:0008006" key="3">
    <source>
        <dbReference type="Google" id="ProtNLM"/>
    </source>
</evidence>
<accession>A0A7W9LJF7</accession>
<evidence type="ECO:0000313" key="1">
    <source>
        <dbReference type="EMBL" id="MBB5785982.1"/>
    </source>
</evidence>
<sequence>MYSARARHNALVRHRAPDDPEVVAARRELRAAALEDHIRKVVDQAPPLTTEQRDRLAQLLRPSVARNGGGAHGVAA</sequence>
<name>A0A7W9LJF7_9ACTN</name>
<dbReference type="Proteomes" id="UP000542813">
    <property type="component" value="Unassembled WGS sequence"/>
</dbReference>
<keyword evidence="2" id="KW-1185">Reference proteome</keyword>
<dbReference type="EMBL" id="JACHMM010000001">
    <property type="protein sequence ID" value="MBB5785982.1"/>
    <property type="molecule type" value="Genomic_DNA"/>
</dbReference>
<evidence type="ECO:0000313" key="2">
    <source>
        <dbReference type="Proteomes" id="UP000542813"/>
    </source>
</evidence>
<protein>
    <recommendedName>
        <fullName evidence="3">PhiRv1 phage protein</fullName>
    </recommendedName>
</protein>
<comment type="caution">
    <text evidence="1">The sequence shown here is derived from an EMBL/GenBank/DDBJ whole genome shotgun (WGS) entry which is preliminary data.</text>
</comment>
<dbReference type="AlphaFoldDB" id="A0A7W9LJF7"/>
<reference evidence="1 2" key="1">
    <citation type="submission" date="2020-08" db="EMBL/GenBank/DDBJ databases">
        <title>Sequencing the genomes of 1000 actinobacteria strains.</title>
        <authorList>
            <person name="Klenk H.-P."/>
        </authorList>
    </citation>
    <scope>NUCLEOTIDE SEQUENCE [LARGE SCALE GENOMIC DNA]</scope>
    <source>
        <strain evidence="1 2">DSM 102122</strain>
    </source>
</reference>
<proteinExistence type="predicted"/>